<feature type="domain" description="Putative DNA-binding" evidence="1">
    <location>
        <begin position="6"/>
        <end position="97"/>
    </location>
</feature>
<evidence type="ECO:0000313" key="3">
    <source>
        <dbReference type="Proteomes" id="UP000471640"/>
    </source>
</evidence>
<dbReference type="Gene3D" id="1.10.150.690">
    <property type="entry name" value="DUF2063"/>
    <property type="match status" value="1"/>
</dbReference>
<evidence type="ECO:0000313" key="2">
    <source>
        <dbReference type="EMBL" id="NEX21871.1"/>
    </source>
</evidence>
<reference evidence="3" key="1">
    <citation type="journal article" date="2020" name="Microbiol. Resour. Announc.">
        <title>Draft Genome Sequences of Thiorhodococcus mannitoliphagus and Thiorhodococcus minor, Purple Sulfur Photosynthetic Bacteria in the Gammaproteobacterial Family Chromatiaceae.</title>
        <authorList>
            <person name="Aviles F.A."/>
            <person name="Meyer T.E."/>
            <person name="Kyndt J.A."/>
        </authorList>
    </citation>
    <scope>NUCLEOTIDE SEQUENCE [LARGE SCALE GENOMIC DNA]</scope>
    <source>
        <strain evidence="3">DSM 18266</strain>
    </source>
</reference>
<sequence>MTHDPVQAGFADALLAPEHPLPPGLVTWNGSDPSVRFDVYRNNVVVSLTAALADGFPVTRALVGEPFFAAMARCFVAEHLPNSPILTDYGDALPDFIAAFPPAHGLPYLPDLARLERARVRAYHAADARALTAEDLVPHLADPPRLPATRLVLHPSSTLLVSEHAIVSLWAAHQGQGRIEDVDLRRAESALVLRDGDEVQVLPLAPAIARFLAALAAGTPLGEAAEIAAATAPDFDLVQALALLIHHGGIAAWKPSGELAA</sequence>
<dbReference type="Pfam" id="PF09836">
    <property type="entry name" value="DUF2063"/>
    <property type="match status" value="1"/>
</dbReference>
<reference evidence="2 3" key="2">
    <citation type="submission" date="2020-02" db="EMBL/GenBank/DDBJ databases">
        <title>Genome sequences of Thiorhodococcus mannitoliphagus and Thiorhodococcus minor, purple sulfur photosynthetic bacteria in the gammaproteobacterial family, Chromatiaceae.</title>
        <authorList>
            <person name="Aviles F.A."/>
            <person name="Meyer T.E."/>
            <person name="Kyndt J.A."/>
        </authorList>
    </citation>
    <scope>NUCLEOTIDE SEQUENCE [LARGE SCALE GENOMIC DNA]</scope>
    <source>
        <strain evidence="2 3">DSM 18266</strain>
    </source>
</reference>
<dbReference type="InterPro" id="IPR044922">
    <property type="entry name" value="DUF2063_N_sf"/>
</dbReference>
<name>A0A6P1DY04_9GAMM</name>
<dbReference type="EMBL" id="JAAIJR010000072">
    <property type="protein sequence ID" value="NEX21871.1"/>
    <property type="molecule type" value="Genomic_DNA"/>
</dbReference>
<gene>
    <name evidence="2" type="ORF">G3480_16415</name>
</gene>
<comment type="caution">
    <text evidence="2">The sequence shown here is derived from an EMBL/GenBank/DDBJ whole genome shotgun (WGS) entry which is preliminary data.</text>
</comment>
<keyword evidence="3" id="KW-1185">Reference proteome</keyword>
<dbReference type="InterPro" id="IPR018640">
    <property type="entry name" value="DUF2063"/>
</dbReference>
<proteinExistence type="predicted"/>
<protein>
    <submittedName>
        <fullName evidence="2">DUF2063 domain-containing protein</fullName>
    </submittedName>
</protein>
<accession>A0A6P1DY04</accession>
<dbReference type="Proteomes" id="UP000471640">
    <property type="component" value="Unassembled WGS sequence"/>
</dbReference>
<dbReference type="AlphaFoldDB" id="A0A6P1DY04"/>
<organism evidence="2 3">
    <name type="scientific">Thiorhodococcus mannitoliphagus</name>
    <dbReference type="NCBI Taxonomy" id="329406"/>
    <lineage>
        <taxon>Bacteria</taxon>
        <taxon>Pseudomonadati</taxon>
        <taxon>Pseudomonadota</taxon>
        <taxon>Gammaproteobacteria</taxon>
        <taxon>Chromatiales</taxon>
        <taxon>Chromatiaceae</taxon>
        <taxon>Thiorhodococcus</taxon>
    </lineage>
</organism>
<evidence type="ECO:0000259" key="1">
    <source>
        <dbReference type="Pfam" id="PF09836"/>
    </source>
</evidence>